<comment type="caution">
    <text evidence="2">The sequence shown here is derived from an EMBL/GenBank/DDBJ whole genome shotgun (WGS) entry which is preliminary data.</text>
</comment>
<keyword evidence="1" id="KW-1133">Transmembrane helix</keyword>
<feature type="transmembrane region" description="Helical" evidence="1">
    <location>
        <begin position="87"/>
        <end position="107"/>
    </location>
</feature>
<feature type="transmembrane region" description="Helical" evidence="1">
    <location>
        <begin position="27"/>
        <end position="45"/>
    </location>
</feature>
<dbReference type="Proteomes" id="UP001185028">
    <property type="component" value="Unassembled WGS sequence"/>
</dbReference>
<protein>
    <recommendedName>
        <fullName evidence="4">MFS transporter permease</fullName>
    </recommendedName>
</protein>
<keyword evidence="3" id="KW-1185">Reference proteome</keyword>
<evidence type="ECO:0000313" key="2">
    <source>
        <dbReference type="EMBL" id="MDR6243477.1"/>
    </source>
</evidence>
<organism evidence="2 3">
    <name type="scientific">Paenibacillus hunanensis</name>
    <dbReference type="NCBI Taxonomy" id="539262"/>
    <lineage>
        <taxon>Bacteria</taxon>
        <taxon>Bacillati</taxon>
        <taxon>Bacillota</taxon>
        <taxon>Bacilli</taxon>
        <taxon>Bacillales</taxon>
        <taxon>Paenibacillaceae</taxon>
        <taxon>Paenibacillus</taxon>
    </lineage>
</organism>
<feature type="transmembrane region" description="Helical" evidence="1">
    <location>
        <begin position="52"/>
        <end position="75"/>
    </location>
</feature>
<proteinExistence type="predicted"/>
<gene>
    <name evidence="2" type="ORF">JOC58_001364</name>
</gene>
<evidence type="ECO:0000256" key="1">
    <source>
        <dbReference type="SAM" id="Phobius"/>
    </source>
</evidence>
<name>A0ABU1IYN6_9BACL</name>
<evidence type="ECO:0000313" key="3">
    <source>
        <dbReference type="Proteomes" id="UP001185028"/>
    </source>
</evidence>
<sequence length="163" mass="18802">MIRFVWLVLSLGGWAYLYSRTPDWSGWWTWLPALGALLVYMYGWVLEQRNQVLVFFTCLLWSGVALALKGQVWLIKQPTFPISSVTGLHVLLVIGLLASLFLTFANHRMQHNLMNRRGNVSKQQLVVVKPTVSDRWKAIKRVFTRSKSTDIQLNLGEEIPMKE</sequence>
<reference evidence="2 3" key="1">
    <citation type="submission" date="2023-07" db="EMBL/GenBank/DDBJ databases">
        <title>Genomic Encyclopedia of Type Strains, Phase IV (KMG-IV): sequencing the most valuable type-strain genomes for metagenomic binning, comparative biology and taxonomic classification.</title>
        <authorList>
            <person name="Goeker M."/>
        </authorList>
    </citation>
    <scope>NUCLEOTIDE SEQUENCE [LARGE SCALE GENOMIC DNA]</scope>
    <source>
        <strain evidence="2 3">DSM 22170</strain>
    </source>
</reference>
<keyword evidence="1" id="KW-0472">Membrane</keyword>
<keyword evidence="1" id="KW-0812">Transmembrane</keyword>
<evidence type="ECO:0008006" key="4">
    <source>
        <dbReference type="Google" id="ProtNLM"/>
    </source>
</evidence>
<accession>A0ABU1IYN6</accession>
<dbReference type="RefSeq" id="WP_188773663.1">
    <property type="nucleotide sequence ID" value="NZ_BMMB01000001.1"/>
</dbReference>
<dbReference type="EMBL" id="JAVDQH010000004">
    <property type="protein sequence ID" value="MDR6243477.1"/>
    <property type="molecule type" value="Genomic_DNA"/>
</dbReference>